<proteinExistence type="predicted"/>
<gene>
    <name evidence="2" type="ORF">PMIN01_11745</name>
</gene>
<evidence type="ECO:0000313" key="2">
    <source>
        <dbReference type="EMBL" id="KAF9729812.1"/>
    </source>
</evidence>
<feature type="region of interest" description="Disordered" evidence="1">
    <location>
        <begin position="34"/>
        <end position="65"/>
    </location>
</feature>
<accession>A0A9P6G659</accession>
<feature type="compositionally biased region" description="Basic residues" evidence="1">
    <location>
        <begin position="157"/>
        <end position="168"/>
    </location>
</feature>
<evidence type="ECO:0000313" key="3">
    <source>
        <dbReference type="Proteomes" id="UP000756921"/>
    </source>
</evidence>
<organism evidence="2 3">
    <name type="scientific">Paraphaeosphaeria minitans</name>
    <dbReference type="NCBI Taxonomy" id="565426"/>
    <lineage>
        <taxon>Eukaryota</taxon>
        <taxon>Fungi</taxon>
        <taxon>Dikarya</taxon>
        <taxon>Ascomycota</taxon>
        <taxon>Pezizomycotina</taxon>
        <taxon>Dothideomycetes</taxon>
        <taxon>Pleosporomycetidae</taxon>
        <taxon>Pleosporales</taxon>
        <taxon>Massarineae</taxon>
        <taxon>Didymosphaeriaceae</taxon>
        <taxon>Paraphaeosphaeria</taxon>
    </lineage>
</organism>
<dbReference type="EMBL" id="WJXW01000015">
    <property type="protein sequence ID" value="KAF9729812.1"/>
    <property type="molecule type" value="Genomic_DNA"/>
</dbReference>
<protein>
    <submittedName>
        <fullName evidence="2">Uncharacterized protein</fullName>
    </submittedName>
</protein>
<comment type="caution">
    <text evidence="2">The sequence shown here is derived from an EMBL/GenBank/DDBJ whole genome shotgun (WGS) entry which is preliminary data.</text>
</comment>
<evidence type="ECO:0000256" key="1">
    <source>
        <dbReference type="SAM" id="MobiDB-lite"/>
    </source>
</evidence>
<sequence length="168" mass="19222">MGEEDTLIHIPGSKLCEYLLRQIAKKSKHWASMSLPGRSRSGNGRKHLRKRLGQEMKQDTPRKRREQRSAWIMTWIIRINHELRAFQTRIISIVYEANPFAATYEQNCDYVVCLSCISRRRDARCISICFVVPLPLITFPISSLNPYSHTCSSGSSRGRKSGAIRGGK</sequence>
<feature type="region of interest" description="Disordered" evidence="1">
    <location>
        <begin position="149"/>
        <end position="168"/>
    </location>
</feature>
<feature type="compositionally biased region" description="Basic and acidic residues" evidence="1">
    <location>
        <begin position="52"/>
        <end position="61"/>
    </location>
</feature>
<keyword evidence="3" id="KW-1185">Reference proteome</keyword>
<dbReference type="Proteomes" id="UP000756921">
    <property type="component" value="Unassembled WGS sequence"/>
</dbReference>
<dbReference type="AlphaFoldDB" id="A0A9P6G659"/>
<reference evidence="2" key="1">
    <citation type="journal article" date="2020" name="Mol. Plant Microbe Interact.">
        <title>Genome Sequence of the Biocontrol Agent Coniothyrium minitans strain Conio (IMI 134523).</title>
        <authorList>
            <person name="Patel D."/>
            <person name="Shittu T.A."/>
            <person name="Baroncelli R."/>
            <person name="Muthumeenakshi S."/>
            <person name="Osborne T.H."/>
            <person name="Janganan T.K."/>
            <person name="Sreenivasaprasad S."/>
        </authorList>
    </citation>
    <scope>NUCLEOTIDE SEQUENCE</scope>
    <source>
        <strain evidence="2">Conio</strain>
    </source>
</reference>
<name>A0A9P6G659_9PLEO</name>